<feature type="region of interest" description="Disordered" evidence="1">
    <location>
        <begin position="194"/>
        <end position="222"/>
    </location>
</feature>
<comment type="caution">
    <text evidence="2">The sequence shown here is derived from an EMBL/GenBank/DDBJ whole genome shotgun (WGS) entry which is preliminary data.</text>
</comment>
<gene>
    <name evidence="2" type="ORF">AXG93_1617s1090</name>
</gene>
<accession>A0A176W8I9</accession>
<reference evidence="2" key="1">
    <citation type="submission" date="2016-03" db="EMBL/GenBank/DDBJ databases">
        <title>Mechanisms controlling the formation of the plant cell surface in tip-growing cells are functionally conserved among land plants.</title>
        <authorList>
            <person name="Honkanen S."/>
            <person name="Jones V.A."/>
            <person name="Morieri G."/>
            <person name="Champion C."/>
            <person name="Hetherington A.J."/>
            <person name="Kelly S."/>
            <person name="Saint-Marcoux D."/>
            <person name="Proust H."/>
            <person name="Prescott H."/>
            <person name="Dolan L."/>
        </authorList>
    </citation>
    <scope>NUCLEOTIDE SEQUENCE [LARGE SCALE GENOMIC DNA]</scope>
    <source>
        <tissue evidence="2">Whole gametophyte</tissue>
    </source>
</reference>
<feature type="region of interest" description="Disordered" evidence="1">
    <location>
        <begin position="157"/>
        <end position="179"/>
    </location>
</feature>
<evidence type="ECO:0000256" key="1">
    <source>
        <dbReference type="SAM" id="MobiDB-lite"/>
    </source>
</evidence>
<organism evidence="2 3">
    <name type="scientific">Marchantia polymorpha subsp. ruderalis</name>
    <dbReference type="NCBI Taxonomy" id="1480154"/>
    <lineage>
        <taxon>Eukaryota</taxon>
        <taxon>Viridiplantae</taxon>
        <taxon>Streptophyta</taxon>
        <taxon>Embryophyta</taxon>
        <taxon>Marchantiophyta</taxon>
        <taxon>Marchantiopsida</taxon>
        <taxon>Marchantiidae</taxon>
        <taxon>Marchantiales</taxon>
        <taxon>Marchantiaceae</taxon>
        <taxon>Marchantia</taxon>
    </lineage>
</organism>
<dbReference type="AlphaFoldDB" id="A0A176W8I9"/>
<feature type="compositionally biased region" description="Basic and acidic residues" evidence="1">
    <location>
        <begin position="195"/>
        <end position="215"/>
    </location>
</feature>
<name>A0A176W8I9_MARPO</name>
<feature type="region of interest" description="Disordered" evidence="1">
    <location>
        <begin position="1"/>
        <end position="26"/>
    </location>
</feature>
<dbReference type="EMBL" id="LVLJ01001677">
    <property type="protein sequence ID" value="OAE28725.1"/>
    <property type="molecule type" value="Genomic_DNA"/>
</dbReference>
<dbReference type="Proteomes" id="UP000077202">
    <property type="component" value="Unassembled WGS sequence"/>
</dbReference>
<proteinExistence type="predicted"/>
<keyword evidence="3" id="KW-1185">Reference proteome</keyword>
<sequence>MGCDYGQRSKKARSPKPATRTAPGKKDRRLLSICEALCGSSTDKSLPNCARDKGAVELLPRYGQSGHNVHALPPLGFTVGAPCSRWVPVLPPAHRKPATGSRKAECFPAPAPRRRRPGSDDSCMPHLPVTGHPKSGQAECQLGVRRARDEQRLTSIAGIGHPSRQMLSGRSRKADAGADGQRLCRLCADQAAAWKRPEKWPKTSARKSDEDRGRGWEYSPAA</sequence>
<protein>
    <submittedName>
        <fullName evidence="2">Uncharacterized protein</fullName>
    </submittedName>
</protein>
<evidence type="ECO:0000313" key="2">
    <source>
        <dbReference type="EMBL" id="OAE28725.1"/>
    </source>
</evidence>
<feature type="region of interest" description="Disordered" evidence="1">
    <location>
        <begin position="94"/>
        <end position="122"/>
    </location>
</feature>
<evidence type="ECO:0000313" key="3">
    <source>
        <dbReference type="Proteomes" id="UP000077202"/>
    </source>
</evidence>